<evidence type="ECO:0000256" key="10">
    <source>
        <dbReference type="HAMAP-Rule" id="MF_02227"/>
    </source>
</evidence>
<feature type="binding site" evidence="10 14">
    <location>
        <position position="10"/>
    </location>
    <ligand>
        <name>substrate</name>
    </ligand>
</feature>
<dbReference type="InterPro" id="IPR011060">
    <property type="entry name" value="RibuloseP-bd_barrel"/>
</dbReference>
<protein>
    <recommendedName>
        <fullName evidence="7 10">Ribulose-phosphate 3-epimerase</fullName>
        <ecNumber evidence="7 10">5.1.3.1</ecNumber>
    </recommendedName>
</protein>
<reference evidence="15" key="1">
    <citation type="submission" date="2012-09" db="EMBL/GenBank/DDBJ databases">
        <authorList>
            <person name="Dupont C.L."/>
            <person name="Rusch D.B."/>
            <person name="Lombardo M.-J."/>
            <person name="Novotny M."/>
            <person name="Yee-Greenbaum J."/>
            <person name="Laskin R."/>
        </authorList>
    </citation>
    <scope>NUCLEOTIDE SEQUENCE [LARGE SCALE GENOMIC DNA]</scope>
    <source>
        <strain evidence="15">SAR86E</strain>
    </source>
</reference>
<feature type="binding site" evidence="10 13">
    <location>
        <position position="37"/>
    </location>
    <ligand>
        <name>a divalent metal cation</name>
        <dbReference type="ChEBI" id="CHEBI:60240"/>
    </ligand>
</feature>
<evidence type="ECO:0000256" key="9">
    <source>
        <dbReference type="ARBA" id="ARBA00023235"/>
    </source>
</evidence>
<evidence type="ECO:0000256" key="2">
    <source>
        <dbReference type="ARBA" id="ARBA00001936"/>
    </source>
</evidence>
<dbReference type="InterPro" id="IPR000056">
    <property type="entry name" value="Ribul_P_3_epim-like"/>
</dbReference>
<comment type="cofactor">
    <cofactor evidence="5">
        <name>Fe(2+)</name>
        <dbReference type="ChEBI" id="CHEBI:29033"/>
    </cofactor>
</comment>
<keyword evidence="8 10" id="KW-0479">Metal-binding</keyword>
<dbReference type="InterPro" id="IPR026019">
    <property type="entry name" value="Ribul_P_3_epim"/>
</dbReference>
<keyword evidence="10 11" id="KW-0119">Carbohydrate metabolism</keyword>
<dbReference type="FunFam" id="3.20.20.70:FF:000004">
    <property type="entry name" value="Ribulose-phosphate 3-epimerase"/>
    <property type="match status" value="1"/>
</dbReference>
<feature type="binding site" evidence="10 14">
    <location>
        <begin position="200"/>
        <end position="201"/>
    </location>
    <ligand>
        <name>substrate</name>
    </ligand>
</feature>
<evidence type="ECO:0000313" key="16">
    <source>
        <dbReference type="Proteomes" id="UP000010310"/>
    </source>
</evidence>
<evidence type="ECO:0000256" key="7">
    <source>
        <dbReference type="ARBA" id="ARBA00013188"/>
    </source>
</evidence>
<evidence type="ECO:0000256" key="14">
    <source>
        <dbReference type="PIRSR" id="PIRSR001461-3"/>
    </source>
</evidence>
<keyword evidence="13" id="KW-0862">Zinc</keyword>
<dbReference type="GO" id="GO:0019323">
    <property type="term" value="P:pentose catabolic process"/>
    <property type="evidence" value="ECO:0007669"/>
    <property type="project" value="UniProtKB-UniRule"/>
</dbReference>
<feature type="binding site" evidence="10 13">
    <location>
        <position position="35"/>
    </location>
    <ligand>
        <name>a divalent metal cation</name>
        <dbReference type="ChEBI" id="CHEBI:60240"/>
    </ligand>
</feature>
<comment type="cofactor">
    <cofactor evidence="2">
        <name>Mn(2+)</name>
        <dbReference type="ChEBI" id="CHEBI:29035"/>
    </cofactor>
</comment>
<dbReference type="HAMAP" id="MF_02227">
    <property type="entry name" value="RPE"/>
    <property type="match status" value="1"/>
</dbReference>
<sequence length="221" mass="23905">MNSHSLIAPSILSANFARLGEEVNSVINAGADWIHFDVMDNHYVPNLTVGPMVCKSLRDDGIKDFIDVHLMITPVNDLAKSFAKAGADLISFHPEAVDDVDQTIGIIQESGCKVGIAINPDTSLSVLENIITDIDLVLLMSVYPGFGGQEFIEDTIEKIADAKKLIDQQDHPIFLEVDGGINNETISRVSQAGANVFVAGSAIFGSSDYEKTIQGFRQKIT</sequence>
<evidence type="ECO:0000256" key="4">
    <source>
        <dbReference type="ARBA" id="ARBA00001947"/>
    </source>
</evidence>
<dbReference type="PROSITE" id="PS01086">
    <property type="entry name" value="RIBUL_P_3_EPIMER_2"/>
    <property type="match status" value="1"/>
</dbReference>
<comment type="similarity">
    <text evidence="6 10 11">Belongs to the ribulose-phosphate 3-epimerase family.</text>
</comment>
<dbReference type="GO" id="GO:0046872">
    <property type="term" value="F:metal ion binding"/>
    <property type="evidence" value="ECO:0007669"/>
    <property type="project" value="UniProtKB-UniRule"/>
</dbReference>
<feature type="binding site" evidence="10 14">
    <location>
        <position position="69"/>
    </location>
    <ligand>
        <name>substrate</name>
    </ligand>
</feature>
<evidence type="ECO:0000313" key="15">
    <source>
        <dbReference type="EMBL" id="EKO35998.1"/>
    </source>
</evidence>
<comment type="cofactor">
    <cofactor evidence="3">
        <name>Co(2+)</name>
        <dbReference type="ChEBI" id="CHEBI:48828"/>
    </cofactor>
</comment>
<accession>K6H0A6</accession>
<dbReference type="PIRSF" id="PIRSF001461">
    <property type="entry name" value="RPE"/>
    <property type="match status" value="1"/>
</dbReference>
<comment type="cofactor">
    <cofactor evidence="4">
        <name>Zn(2+)</name>
        <dbReference type="ChEBI" id="CHEBI:29105"/>
    </cofactor>
</comment>
<organism evidence="15 16">
    <name type="scientific">SAR86 cluster bacterium SAR86E</name>
    <dbReference type="NCBI Taxonomy" id="1208365"/>
    <lineage>
        <taxon>Bacteria</taxon>
        <taxon>Pseudomonadati</taxon>
        <taxon>Pseudomonadota</taxon>
        <taxon>Gammaproteobacteria</taxon>
        <taxon>SAR86 cluster</taxon>
    </lineage>
</organism>
<evidence type="ECO:0000256" key="1">
    <source>
        <dbReference type="ARBA" id="ARBA00001782"/>
    </source>
</evidence>
<evidence type="ECO:0000256" key="12">
    <source>
        <dbReference type="PIRSR" id="PIRSR001461-1"/>
    </source>
</evidence>
<keyword evidence="13" id="KW-0464">Manganese</keyword>
<name>K6H0A6_9GAMM</name>
<feature type="binding site" evidence="14">
    <location>
        <position position="180"/>
    </location>
    <ligand>
        <name>substrate</name>
    </ligand>
</feature>
<comment type="caution">
    <text evidence="15">The sequence shown here is derived from an EMBL/GenBank/DDBJ whole genome shotgun (WGS) entry which is preliminary data.</text>
</comment>
<dbReference type="SUPFAM" id="SSF51366">
    <property type="entry name" value="Ribulose-phoshate binding barrel"/>
    <property type="match status" value="1"/>
</dbReference>
<dbReference type="GO" id="GO:0006098">
    <property type="term" value="P:pentose-phosphate shunt"/>
    <property type="evidence" value="ECO:0007669"/>
    <property type="project" value="UniProtKB-UniRule"/>
</dbReference>
<comment type="pathway">
    <text evidence="10">Carbohydrate degradation.</text>
</comment>
<dbReference type="Proteomes" id="UP000010310">
    <property type="component" value="Unassembled WGS sequence"/>
</dbReference>
<dbReference type="EMBL" id="AMWX01000012">
    <property type="protein sequence ID" value="EKO35998.1"/>
    <property type="molecule type" value="Genomic_DNA"/>
</dbReference>
<comment type="catalytic activity">
    <reaction evidence="1 10 11">
        <text>D-ribulose 5-phosphate = D-xylulose 5-phosphate</text>
        <dbReference type="Rhea" id="RHEA:13677"/>
        <dbReference type="ChEBI" id="CHEBI:57737"/>
        <dbReference type="ChEBI" id="CHEBI:58121"/>
        <dbReference type="EC" id="5.1.3.1"/>
    </reaction>
</comment>
<comment type="function">
    <text evidence="10">Catalyzes the reversible epimerization of D-ribulose 5-phosphate to D-xylulose 5-phosphate.</text>
</comment>
<dbReference type="GO" id="GO:0005737">
    <property type="term" value="C:cytoplasm"/>
    <property type="evidence" value="ECO:0007669"/>
    <property type="project" value="UniProtKB-ARBA"/>
</dbReference>
<dbReference type="EC" id="5.1.3.1" evidence="7 10"/>
<evidence type="ECO:0000256" key="8">
    <source>
        <dbReference type="ARBA" id="ARBA00022723"/>
    </source>
</evidence>
<evidence type="ECO:0000256" key="5">
    <source>
        <dbReference type="ARBA" id="ARBA00001954"/>
    </source>
</evidence>
<dbReference type="Pfam" id="PF00834">
    <property type="entry name" value="Ribul_P_3_epim"/>
    <property type="match status" value="1"/>
</dbReference>
<dbReference type="CDD" id="cd00429">
    <property type="entry name" value="RPE"/>
    <property type="match status" value="1"/>
</dbReference>
<dbReference type="InterPro" id="IPR013785">
    <property type="entry name" value="Aldolase_TIM"/>
</dbReference>
<evidence type="ECO:0000256" key="11">
    <source>
        <dbReference type="PIRNR" id="PIRNR001461"/>
    </source>
</evidence>
<keyword evidence="13" id="KW-0170">Cobalt</keyword>
<feature type="binding site" evidence="10">
    <location>
        <begin position="178"/>
        <end position="180"/>
    </location>
    <ligand>
        <name>substrate</name>
    </ligand>
</feature>
<dbReference type="GO" id="GO:0004750">
    <property type="term" value="F:D-ribulose-phosphate 3-epimerase activity"/>
    <property type="evidence" value="ECO:0007669"/>
    <property type="project" value="UniProtKB-UniRule"/>
</dbReference>
<dbReference type="AlphaFoldDB" id="K6H0A6"/>
<evidence type="ECO:0000256" key="13">
    <source>
        <dbReference type="PIRSR" id="PIRSR001461-2"/>
    </source>
</evidence>
<dbReference type="STRING" id="1208365.B273_0738"/>
<dbReference type="Gene3D" id="3.20.20.70">
    <property type="entry name" value="Aldolase class I"/>
    <property type="match status" value="1"/>
</dbReference>
<evidence type="ECO:0000256" key="3">
    <source>
        <dbReference type="ARBA" id="ARBA00001941"/>
    </source>
</evidence>
<dbReference type="PATRIC" id="fig|1208365.4.peg.1326"/>
<comment type="cofactor">
    <cofactor evidence="10 13">
        <name>a divalent metal cation</name>
        <dbReference type="ChEBI" id="CHEBI:60240"/>
    </cofactor>
    <text evidence="10 13">Binds 1 divalent metal cation per subunit.</text>
</comment>
<keyword evidence="9 10" id="KW-0413">Isomerase</keyword>
<gene>
    <name evidence="10 15" type="primary">rpe</name>
    <name evidence="15" type="ORF">B273_0738</name>
</gene>
<dbReference type="PROSITE" id="PS01085">
    <property type="entry name" value="RIBUL_P_3_EPIMER_1"/>
    <property type="match status" value="1"/>
</dbReference>
<dbReference type="PANTHER" id="PTHR11749">
    <property type="entry name" value="RIBULOSE-5-PHOSPHATE-3-EPIMERASE"/>
    <property type="match status" value="1"/>
</dbReference>
<feature type="binding site" evidence="10 13">
    <location>
        <position position="178"/>
    </location>
    <ligand>
        <name>a divalent metal cation</name>
        <dbReference type="ChEBI" id="CHEBI:60240"/>
    </ligand>
</feature>
<proteinExistence type="inferred from homology"/>
<evidence type="ECO:0000256" key="6">
    <source>
        <dbReference type="ARBA" id="ARBA00009541"/>
    </source>
</evidence>
<feature type="active site" description="Proton acceptor" evidence="10 12">
    <location>
        <position position="37"/>
    </location>
</feature>
<keyword evidence="16" id="KW-1185">Reference proteome</keyword>
<dbReference type="NCBIfam" id="NF004076">
    <property type="entry name" value="PRK05581.1-4"/>
    <property type="match status" value="1"/>
</dbReference>
<feature type="binding site" evidence="10 14">
    <location>
        <begin position="145"/>
        <end position="148"/>
    </location>
    <ligand>
        <name>substrate</name>
    </ligand>
</feature>
<feature type="binding site" evidence="10 13">
    <location>
        <position position="69"/>
    </location>
    <ligand>
        <name>a divalent metal cation</name>
        <dbReference type="ChEBI" id="CHEBI:60240"/>
    </ligand>
</feature>
<dbReference type="NCBIfam" id="TIGR01163">
    <property type="entry name" value="rpe"/>
    <property type="match status" value="1"/>
</dbReference>
<feature type="active site" description="Proton donor" evidence="10 12">
    <location>
        <position position="178"/>
    </location>
</feature>